<dbReference type="Pfam" id="PF03995">
    <property type="entry name" value="Inhibitor_I36"/>
    <property type="match status" value="1"/>
</dbReference>
<feature type="region of interest" description="Disordered" evidence="1">
    <location>
        <begin position="1"/>
        <end position="51"/>
    </location>
</feature>
<feature type="region of interest" description="Disordered" evidence="1">
    <location>
        <begin position="108"/>
        <end position="142"/>
    </location>
</feature>
<protein>
    <submittedName>
        <fullName evidence="2">Uncharacterized protein</fullName>
    </submittedName>
</protein>
<evidence type="ECO:0000313" key="2">
    <source>
        <dbReference type="EMBL" id="MQT05230.1"/>
    </source>
</evidence>
<dbReference type="OrthoDB" id="3696766at2"/>
<dbReference type="Gene3D" id="2.60.20.10">
    <property type="entry name" value="Crystallins"/>
    <property type="match status" value="1"/>
</dbReference>
<name>A0A646KT06_STRJU</name>
<proteinExistence type="predicted"/>
<keyword evidence="3" id="KW-1185">Reference proteome</keyword>
<evidence type="ECO:0000313" key="3">
    <source>
        <dbReference type="Proteomes" id="UP000419138"/>
    </source>
</evidence>
<comment type="caution">
    <text evidence="2">The sequence shown here is derived from an EMBL/GenBank/DDBJ whole genome shotgun (WGS) entry which is preliminary data.</text>
</comment>
<dbReference type="AlphaFoldDB" id="A0A646KT06"/>
<gene>
    <name evidence="2" type="ORF">FF041_35530</name>
</gene>
<accession>A0A646KT06</accession>
<reference evidence="2 3" key="1">
    <citation type="submission" date="2019-05" db="EMBL/GenBank/DDBJ databases">
        <title>Comparative genomics and metabolomics analyses of clavulanic acid producing Streptomyces species provides insight into specialized metabolism and evolution of beta-lactam biosynthetic gene clusters.</title>
        <authorList>
            <person name="Moore M.A."/>
            <person name="Cruz-Morales P."/>
            <person name="Barona Gomez F."/>
            <person name="Kapil T."/>
        </authorList>
    </citation>
    <scope>NUCLEOTIDE SEQUENCE [LARGE SCALE GENOMIC DNA]</scope>
    <source>
        <strain evidence="2 3">NRRL 5741</strain>
    </source>
</reference>
<dbReference type="SUPFAM" id="SSF49695">
    <property type="entry name" value="gamma-Crystallin-like"/>
    <property type="match status" value="1"/>
</dbReference>
<dbReference type="Proteomes" id="UP000419138">
    <property type="component" value="Unassembled WGS sequence"/>
</dbReference>
<dbReference type="InterPro" id="IPR011024">
    <property type="entry name" value="G_crystallin-like"/>
</dbReference>
<organism evidence="2 3">
    <name type="scientific">Streptomyces jumonjinensis</name>
    <dbReference type="NCBI Taxonomy" id="1945"/>
    <lineage>
        <taxon>Bacteria</taxon>
        <taxon>Bacillati</taxon>
        <taxon>Actinomycetota</taxon>
        <taxon>Actinomycetes</taxon>
        <taxon>Kitasatosporales</taxon>
        <taxon>Streptomycetaceae</taxon>
        <taxon>Streptomyces</taxon>
    </lineage>
</organism>
<feature type="compositionally biased region" description="Low complexity" evidence="1">
    <location>
        <begin position="7"/>
        <end position="26"/>
    </location>
</feature>
<evidence type="ECO:0000256" key="1">
    <source>
        <dbReference type="SAM" id="MobiDB-lite"/>
    </source>
</evidence>
<sequence length="348" mass="36358">MALICLPSPSSTRNGGGPSSPSSSRTDAGRGRNIRAAAVPSPDGPDSALAPNQQVRSAPLMPIDYPHQIDLGTRVPVPTGPCRAHASPSPVRGAYNPDELRSDTRHLPAGIGVGDQGRVTVASRGSGTPPFEPHGLPRPSHPLLSVRSGGLCSAPGQVPRRFGVASPVRRRAIRSAMLFFGKSGELASSRHDQQELSILLGQPAHRRGPPRAHPGVLDAHPARAFVSGGGAVVALLTGGMVAAPTAPAVPSECPRSVAHPVEDPALCLFDENGFEGRMLKFREYGCQNLGSTWGFDGRADSYIDNTYHRVVLYYGANSTGTSIAAGARSVSSDLGNASNKISSMRILR</sequence>
<dbReference type="EMBL" id="VCLA01000199">
    <property type="protein sequence ID" value="MQT05230.1"/>
    <property type="molecule type" value="Genomic_DNA"/>
</dbReference>